<evidence type="ECO:0000313" key="15">
    <source>
        <dbReference type="EMBL" id="GFZ04170.1"/>
    </source>
</evidence>
<evidence type="ECO:0000256" key="5">
    <source>
        <dbReference type="ARBA" id="ARBA00022723"/>
    </source>
</evidence>
<evidence type="ECO:0000256" key="3">
    <source>
        <dbReference type="ARBA" id="ARBA00022448"/>
    </source>
</evidence>
<proteinExistence type="predicted"/>
<feature type="binding site" description="axial binding residue" evidence="11">
    <location>
        <position position="303"/>
    </location>
    <ligand>
        <name>heme b</name>
        <dbReference type="ChEBI" id="CHEBI:60344"/>
        <label>1</label>
    </ligand>
    <ligandPart>
        <name>Fe</name>
        <dbReference type="ChEBI" id="CHEBI:18248"/>
    </ligandPart>
</feature>
<evidence type="ECO:0000259" key="14">
    <source>
        <dbReference type="PROSITE" id="PS50939"/>
    </source>
</evidence>
<evidence type="ECO:0000256" key="1">
    <source>
        <dbReference type="ARBA" id="ARBA00001970"/>
    </source>
</evidence>
<name>A0A7J0G0W4_9ERIC</name>
<dbReference type="PIRSF" id="PIRSF037471">
    <property type="entry name" value="UCP037471"/>
    <property type="match status" value="1"/>
</dbReference>
<keyword evidence="16" id="KW-1185">Reference proteome</keyword>
<comment type="caution">
    <text evidence="15">The sequence shown here is derived from an EMBL/GenBank/DDBJ whole genome shotgun (WGS) entry which is preliminary data.</text>
</comment>
<evidence type="ECO:0000256" key="11">
    <source>
        <dbReference type="PIRSR" id="PIRSR037471-1"/>
    </source>
</evidence>
<dbReference type="AlphaFoldDB" id="A0A7J0G0W4"/>
<keyword evidence="6" id="KW-0732">Signal</keyword>
<evidence type="ECO:0000256" key="6">
    <source>
        <dbReference type="ARBA" id="ARBA00022729"/>
    </source>
</evidence>
<dbReference type="CDD" id="cd08760">
    <property type="entry name" value="Cyt_b561_FRRS1_like"/>
    <property type="match status" value="1"/>
</dbReference>
<dbReference type="PROSITE" id="PS50836">
    <property type="entry name" value="DOMON"/>
    <property type="match status" value="1"/>
</dbReference>
<evidence type="ECO:0000313" key="16">
    <source>
        <dbReference type="Proteomes" id="UP000585474"/>
    </source>
</evidence>
<dbReference type="GO" id="GO:0016020">
    <property type="term" value="C:membrane"/>
    <property type="evidence" value="ECO:0007669"/>
    <property type="project" value="UniProtKB-SubCell"/>
</dbReference>
<dbReference type="OrthoDB" id="2419613at2759"/>
<comment type="subcellular location">
    <subcellularLocation>
        <location evidence="2">Membrane</location>
        <topology evidence="2">Multi-pass membrane protein</topology>
    </subcellularLocation>
</comment>
<dbReference type="Pfam" id="PF03188">
    <property type="entry name" value="Cytochrom_B561"/>
    <property type="match status" value="1"/>
</dbReference>
<feature type="transmembrane region" description="Helical" evidence="12">
    <location>
        <begin position="375"/>
        <end position="391"/>
    </location>
</feature>
<dbReference type="PANTHER" id="PTHR23130:SF167">
    <property type="entry name" value="CYTOCHROME B561 AND DOMON DOMAIN-CONTAINING PROTEIN"/>
    <property type="match status" value="1"/>
</dbReference>
<gene>
    <name evidence="15" type="ORF">Acr_16g0007940</name>
</gene>
<sequence>MANPSPVRTETRDVYKDSLPPLWSSTSENTQSSFFSFLCFYSSSSSKQSLPLYSHPHPWTWRKRSRTILFCFILISLFLLCSAQSCNNYVHSLVTRSFSACNDLPYLDSFLHWTYDPSSGTAKIAFRHTGIASPRWVAWAINPEGKGMVGSQALVAFQKSDGTMSVYTSPVTSYRTQLQKGDLSFGVSDLSATYSNNEIVIFATLELPKNTTTVNQVWQDGPVLNDSPGTHDLSGANVQSMATLNLLSGQSATTGTTNSKIRSKYIHGVLNTISWGIMMPLGVVIARYVSVFESADPAWFYLHVTCQTSAYIVGVVGWTTGLLLGKKSPGIQHTAHRTIGILLFSLATLQVLSLRLRPKKDHRYRLYWNIYHRSVGYTVIILSILNVFKGFDILNPDDKWKKAYIGIIAALGIVAACLEVYTWILVVRRKKSSGDENSPNGMKGTNSV</sequence>
<evidence type="ECO:0000256" key="12">
    <source>
        <dbReference type="SAM" id="Phobius"/>
    </source>
</evidence>
<dbReference type="PROSITE" id="PS50939">
    <property type="entry name" value="CYTOCHROME_B561"/>
    <property type="match status" value="1"/>
</dbReference>
<dbReference type="InterPro" id="IPR006593">
    <property type="entry name" value="Cyt_b561/ferric_Rdtase_TM"/>
</dbReference>
<dbReference type="InterPro" id="IPR017214">
    <property type="entry name" value="UCP037471"/>
</dbReference>
<reference evidence="15 16" key="1">
    <citation type="submission" date="2019-07" db="EMBL/GenBank/DDBJ databases">
        <title>De Novo Assembly of kiwifruit Actinidia rufa.</title>
        <authorList>
            <person name="Sugita-Konishi S."/>
            <person name="Sato K."/>
            <person name="Mori E."/>
            <person name="Abe Y."/>
            <person name="Kisaki G."/>
            <person name="Hamano K."/>
            <person name="Suezawa K."/>
            <person name="Otani M."/>
            <person name="Fukuda T."/>
            <person name="Manabe T."/>
            <person name="Gomi K."/>
            <person name="Tabuchi M."/>
            <person name="Akimitsu K."/>
            <person name="Kataoka I."/>
        </authorList>
    </citation>
    <scope>NUCLEOTIDE SEQUENCE [LARGE SCALE GENOMIC DNA]</scope>
    <source>
        <strain evidence="16">cv. Fuchu</strain>
    </source>
</reference>
<keyword evidence="5 11" id="KW-0479">Metal-binding</keyword>
<comment type="cofactor">
    <cofactor evidence="1">
        <name>heme b</name>
        <dbReference type="ChEBI" id="CHEBI:60344"/>
    </cofactor>
</comment>
<dbReference type="EMBL" id="BJWL01000016">
    <property type="protein sequence ID" value="GFZ04170.1"/>
    <property type="molecule type" value="Genomic_DNA"/>
</dbReference>
<dbReference type="Gene3D" id="1.20.120.1770">
    <property type="match status" value="1"/>
</dbReference>
<dbReference type="PANTHER" id="PTHR23130">
    <property type="entry name" value="CYTOCHROME B561 AND DOMON DOMAIN-CONTAINING PROTEIN"/>
    <property type="match status" value="1"/>
</dbReference>
<evidence type="ECO:0000256" key="8">
    <source>
        <dbReference type="ARBA" id="ARBA00022989"/>
    </source>
</evidence>
<dbReference type="InterPro" id="IPR045265">
    <property type="entry name" value="AIR12_DOMON"/>
</dbReference>
<accession>A0A7J0G0W4</accession>
<dbReference type="InterPro" id="IPR005018">
    <property type="entry name" value="DOMON_domain"/>
</dbReference>
<dbReference type="Proteomes" id="UP000585474">
    <property type="component" value="Unassembled WGS sequence"/>
</dbReference>
<dbReference type="CDD" id="cd09629">
    <property type="entry name" value="DOMON_CIL1_like"/>
    <property type="match status" value="1"/>
</dbReference>
<feature type="transmembrane region" description="Helical" evidence="12">
    <location>
        <begin position="298"/>
        <end position="318"/>
    </location>
</feature>
<evidence type="ECO:0000256" key="7">
    <source>
        <dbReference type="ARBA" id="ARBA00022982"/>
    </source>
</evidence>
<feature type="transmembrane region" description="Helical" evidence="12">
    <location>
        <begin position="265"/>
        <end position="286"/>
    </location>
</feature>
<feature type="binding site" description="axial binding residue" evidence="11">
    <location>
        <position position="267"/>
    </location>
    <ligand>
        <name>heme b</name>
        <dbReference type="ChEBI" id="CHEBI:60344"/>
        <label>1</label>
    </ligand>
    <ligandPart>
        <name>Fe</name>
        <dbReference type="ChEBI" id="CHEBI:18248"/>
    </ligandPart>
</feature>
<feature type="transmembrane region" description="Helical" evidence="12">
    <location>
        <begin position="403"/>
        <end position="426"/>
    </location>
</feature>
<dbReference type="SMART" id="SM00665">
    <property type="entry name" value="B561"/>
    <property type="match status" value="1"/>
</dbReference>
<comment type="function">
    <text evidence="10">May act as a catecholamine-responsive trans-membrane electron transporter.</text>
</comment>
<evidence type="ECO:0000256" key="4">
    <source>
        <dbReference type="ARBA" id="ARBA00022692"/>
    </source>
</evidence>
<feature type="binding site" description="axial binding residue" evidence="11">
    <location>
        <position position="336"/>
    </location>
    <ligand>
        <name>heme b</name>
        <dbReference type="ChEBI" id="CHEBI:60344"/>
        <label>1</label>
    </ligand>
    <ligandPart>
        <name>Fe</name>
        <dbReference type="ChEBI" id="CHEBI:18248"/>
    </ligandPart>
</feature>
<feature type="transmembrane region" description="Helical" evidence="12">
    <location>
        <begin position="338"/>
        <end position="354"/>
    </location>
</feature>
<keyword evidence="3" id="KW-0813">Transport</keyword>
<feature type="binding site" description="axial binding residue" evidence="11">
    <location>
        <position position="372"/>
    </location>
    <ligand>
        <name>heme b</name>
        <dbReference type="ChEBI" id="CHEBI:60344"/>
        <label>1</label>
    </ligand>
    <ligandPart>
        <name>Fe</name>
        <dbReference type="ChEBI" id="CHEBI:18248"/>
    </ligandPart>
</feature>
<dbReference type="FunFam" id="1.20.120.1770:FF:000007">
    <property type="entry name" value="Cytochrome b561 and DOMON domain-containing protein"/>
    <property type="match status" value="1"/>
</dbReference>
<keyword evidence="4 12" id="KW-0812">Transmembrane</keyword>
<evidence type="ECO:0000256" key="9">
    <source>
        <dbReference type="ARBA" id="ARBA00023136"/>
    </source>
</evidence>
<evidence type="ECO:0000256" key="10">
    <source>
        <dbReference type="ARBA" id="ARBA00053871"/>
    </source>
</evidence>
<dbReference type="GO" id="GO:0046872">
    <property type="term" value="F:metal ion binding"/>
    <property type="evidence" value="ECO:0007669"/>
    <property type="project" value="UniProtKB-KW"/>
</dbReference>
<keyword evidence="7" id="KW-0249">Electron transport</keyword>
<keyword evidence="9 12" id="KW-0472">Membrane</keyword>
<feature type="domain" description="Cytochrome b561" evidence="14">
    <location>
        <begin position="230"/>
        <end position="427"/>
    </location>
</feature>
<keyword evidence="11" id="KW-0408">Iron</keyword>
<dbReference type="Pfam" id="PF04526">
    <property type="entry name" value="DUF568"/>
    <property type="match status" value="1"/>
</dbReference>
<evidence type="ECO:0000259" key="13">
    <source>
        <dbReference type="PROSITE" id="PS50836"/>
    </source>
</evidence>
<evidence type="ECO:0000256" key="2">
    <source>
        <dbReference type="ARBA" id="ARBA00004141"/>
    </source>
</evidence>
<feature type="domain" description="DOMON" evidence="13">
    <location>
        <begin position="107"/>
        <end position="221"/>
    </location>
</feature>
<keyword evidence="8 12" id="KW-1133">Transmembrane helix</keyword>
<organism evidence="15 16">
    <name type="scientific">Actinidia rufa</name>
    <dbReference type="NCBI Taxonomy" id="165716"/>
    <lineage>
        <taxon>Eukaryota</taxon>
        <taxon>Viridiplantae</taxon>
        <taxon>Streptophyta</taxon>
        <taxon>Embryophyta</taxon>
        <taxon>Tracheophyta</taxon>
        <taxon>Spermatophyta</taxon>
        <taxon>Magnoliopsida</taxon>
        <taxon>eudicotyledons</taxon>
        <taxon>Gunneridae</taxon>
        <taxon>Pentapetalae</taxon>
        <taxon>asterids</taxon>
        <taxon>Ericales</taxon>
        <taxon>Actinidiaceae</taxon>
        <taxon>Actinidia</taxon>
    </lineage>
</organism>
<protein>
    <submittedName>
        <fullName evidence="15">Auxin-responsive family protein</fullName>
    </submittedName>
</protein>